<sequence length="248" mass="27470">MCPPPGPRAWLPKGTLSPSAVMAFPSARRRRRGQLLARGGRPATATGLLVALALAGRCLCWASPPGPSRRSAAAAGAAAAAAALAGIAPAAHADQFILPYMKPGNPDKLDYRDPDFPPVPDEDPFVRKLQAKSWAMEPIIRTRLFLMEEKRRVQPNPFADYKFFVKRVDSSTQWDVLDEASWKSASELGKVLLDNDLSFRREEWESFVYATDKDQEWVARNLNVTDIVEMPPELVEKIRLIGTRKFAG</sequence>
<proteinExistence type="predicted"/>
<reference evidence="2" key="1">
    <citation type="submission" date="2021-01" db="EMBL/GenBank/DDBJ databases">
        <authorList>
            <person name="Corre E."/>
            <person name="Pelletier E."/>
            <person name="Niang G."/>
            <person name="Scheremetjew M."/>
            <person name="Finn R."/>
            <person name="Kale V."/>
            <person name="Holt S."/>
            <person name="Cochrane G."/>
            <person name="Meng A."/>
            <person name="Brown T."/>
            <person name="Cohen L."/>
        </authorList>
    </citation>
    <scope>NUCLEOTIDE SEQUENCE</scope>
    <source>
        <strain evidence="2">CCMP3105</strain>
    </source>
</reference>
<accession>A0A6T1IIG6</accession>
<gene>
    <name evidence="1" type="ORF">AMON00008_LOCUS44823</name>
    <name evidence="2" type="ORF">AMON00008_LOCUS44824</name>
</gene>
<dbReference type="InterPro" id="IPR006311">
    <property type="entry name" value="TAT_signal"/>
</dbReference>
<dbReference type="PROSITE" id="PS51318">
    <property type="entry name" value="TAT"/>
    <property type="match status" value="1"/>
</dbReference>
<organism evidence="2">
    <name type="scientific">Alexandrium monilatum</name>
    <dbReference type="NCBI Taxonomy" id="311494"/>
    <lineage>
        <taxon>Eukaryota</taxon>
        <taxon>Sar</taxon>
        <taxon>Alveolata</taxon>
        <taxon>Dinophyceae</taxon>
        <taxon>Gonyaulacales</taxon>
        <taxon>Pyrocystaceae</taxon>
        <taxon>Alexandrium</taxon>
    </lineage>
</organism>
<evidence type="ECO:0000313" key="1">
    <source>
        <dbReference type="EMBL" id="CAE4634122.1"/>
    </source>
</evidence>
<protein>
    <submittedName>
        <fullName evidence="2">Uncharacterized protein</fullName>
    </submittedName>
</protein>
<dbReference type="EMBL" id="HBNR01063502">
    <property type="protein sequence ID" value="CAE4634124.1"/>
    <property type="molecule type" value="Transcribed_RNA"/>
</dbReference>
<dbReference type="EMBL" id="HBNR01063501">
    <property type="protein sequence ID" value="CAE4634122.1"/>
    <property type="molecule type" value="Transcribed_RNA"/>
</dbReference>
<name>A0A6T1IIG6_9DINO</name>
<evidence type="ECO:0000313" key="2">
    <source>
        <dbReference type="EMBL" id="CAE4634124.1"/>
    </source>
</evidence>
<dbReference type="AlphaFoldDB" id="A0A6T1IIG6"/>